<keyword evidence="6" id="KW-1185">Reference proteome</keyword>
<dbReference type="Gene3D" id="2.60.40.380">
    <property type="entry name" value="Purple acid phosphatase-like, N-terminal"/>
    <property type="match status" value="1"/>
</dbReference>
<dbReference type="Gene3D" id="3.60.21.10">
    <property type="match status" value="1"/>
</dbReference>
<dbReference type="PANTHER" id="PTHR22953:SF153">
    <property type="entry name" value="PURPLE ACID PHOSPHATASE"/>
    <property type="match status" value="1"/>
</dbReference>
<protein>
    <submittedName>
        <fullName evidence="5">Uncharacterized protein</fullName>
    </submittedName>
</protein>
<organism evidence="5 6">
    <name type="scientific">Polyangium spumosum</name>
    <dbReference type="NCBI Taxonomy" id="889282"/>
    <lineage>
        <taxon>Bacteria</taxon>
        <taxon>Pseudomonadati</taxon>
        <taxon>Myxococcota</taxon>
        <taxon>Polyangia</taxon>
        <taxon>Polyangiales</taxon>
        <taxon>Polyangiaceae</taxon>
        <taxon>Polyangium</taxon>
    </lineage>
</organism>
<dbReference type="PANTHER" id="PTHR22953">
    <property type="entry name" value="ACID PHOSPHATASE RELATED"/>
    <property type="match status" value="1"/>
</dbReference>
<feature type="domain" description="Calcineurin-like phosphoesterase" evidence="3">
    <location>
        <begin position="128"/>
        <end position="315"/>
    </location>
</feature>
<dbReference type="Pfam" id="PF25077">
    <property type="entry name" value="DUF7800"/>
    <property type="match status" value="1"/>
</dbReference>
<sequence length="450" mass="47817">MSARSMLGSVVPPSFLIRFALAIAASSLVIAGSAEAASIRKGPYLQALGQTAVTIKLEIATPEPATVLVTGPSGFQASKASETQKRFHAIRVEGLAPATTYAYRVKIGDAESKPVEFTTAPADNRPFKFVVYGDSRSDAASHAAVIRAIERAPADFLVHTGDMVQDGDNEAQWQEFFQIEGDLLASRSVFVAVGNHELTAPDPTGQVNFLRYFAPTEADGRERPHLYGSFRWSNTRFFLLNAMDTWTGDEKEWLRAELASALDEPGLEHRIAVLHHGPFSSGPHGGNTRLASQGIVPMLRDNKVELVVSGHDHAYERGEGQGLKYVVSGGAGAPLYQQKRRGPETQLFESVHHFLEVAIDGPEVKILARRASGTVIEPCSYRGAERWSCTSADKKPGATATPPPQQASTTCACAAPGSSAGDGGGVAALVALAALGALGARRRVSSAGDT</sequence>
<dbReference type="SUPFAM" id="SSF56300">
    <property type="entry name" value="Metallo-dependent phosphatases"/>
    <property type="match status" value="1"/>
</dbReference>
<gene>
    <name evidence="5" type="ORF">GF068_24925</name>
</gene>
<dbReference type="InterPro" id="IPR039331">
    <property type="entry name" value="PAPs-like"/>
</dbReference>
<dbReference type="InterPro" id="IPR004843">
    <property type="entry name" value="Calcineurin-like_PHP"/>
</dbReference>
<dbReference type="EMBL" id="WJIE01000007">
    <property type="protein sequence ID" value="MRG95136.1"/>
    <property type="molecule type" value="Genomic_DNA"/>
</dbReference>
<name>A0A6N7PWC5_9BACT</name>
<dbReference type="InterPro" id="IPR008963">
    <property type="entry name" value="Purple_acid_Pase-like_N"/>
</dbReference>
<evidence type="ECO:0000313" key="5">
    <source>
        <dbReference type="EMBL" id="MRG95136.1"/>
    </source>
</evidence>
<feature type="compositionally biased region" description="Low complexity" evidence="2">
    <location>
        <begin position="406"/>
        <end position="419"/>
    </location>
</feature>
<dbReference type="OrthoDB" id="9804511at2"/>
<accession>A0A6N7PWC5</accession>
<evidence type="ECO:0000256" key="2">
    <source>
        <dbReference type="SAM" id="MobiDB-lite"/>
    </source>
</evidence>
<dbReference type="GO" id="GO:0046872">
    <property type="term" value="F:metal ion binding"/>
    <property type="evidence" value="ECO:0007669"/>
    <property type="project" value="InterPro"/>
</dbReference>
<evidence type="ECO:0000313" key="6">
    <source>
        <dbReference type="Proteomes" id="UP000440224"/>
    </source>
</evidence>
<feature type="domain" description="DUF7800" evidence="4">
    <location>
        <begin position="37"/>
        <end position="119"/>
    </location>
</feature>
<proteinExistence type="predicted"/>
<dbReference type="SUPFAM" id="SSF49363">
    <property type="entry name" value="Purple acid phosphatase, N-terminal domain"/>
    <property type="match status" value="1"/>
</dbReference>
<evidence type="ECO:0000259" key="4">
    <source>
        <dbReference type="Pfam" id="PF25077"/>
    </source>
</evidence>
<dbReference type="GO" id="GO:0003993">
    <property type="term" value="F:acid phosphatase activity"/>
    <property type="evidence" value="ECO:0007669"/>
    <property type="project" value="InterPro"/>
</dbReference>
<feature type="region of interest" description="Disordered" evidence="2">
    <location>
        <begin position="393"/>
        <end position="420"/>
    </location>
</feature>
<dbReference type="Proteomes" id="UP000440224">
    <property type="component" value="Unassembled WGS sequence"/>
</dbReference>
<comment type="caution">
    <text evidence="5">The sequence shown here is derived from an EMBL/GenBank/DDBJ whole genome shotgun (WGS) entry which is preliminary data.</text>
</comment>
<evidence type="ECO:0000256" key="1">
    <source>
        <dbReference type="ARBA" id="ARBA00022729"/>
    </source>
</evidence>
<reference evidence="5 6" key="1">
    <citation type="submission" date="2019-10" db="EMBL/GenBank/DDBJ databases">
        <title>A soil myxobacterium in the family Polyangiaceae.</title>
        <authorList>
            <person name="Li Y."/>
            <person name="Wang J."/>
        </authorList>
    </citation>
    <scope>NUCLEOTIDE SEQUENCE [LARGE SCALE GENOMIC DNA]</scope>
    <source>
        <strain evidence="5 6">DSM 14734</strain>
    </source>
</reference>
<dbReference type="Pfam" id="PF00149">
    <property type="entry name" value="Metallophos"/>
    <property type="match status" value="1"/>
</dbReference>
<evidence type="ECO:0000259" key="3">
    <source>
        <dbReference type="Pfam" id="PF00149"/>
    </source>
</evidence>
<keyword evidence="1" id="KW-0732">Signal</keyword>
<dbReference type="AlphaFoldDB" id="A0A6N7PWC5"/>
<dbReference type="InterPro" id="IPR056702">
    <property type="entry name" value="DUF7800"/>
</dbReference>
<dbReference type="InterPro" id="IPR029052">
    <property type="entry name" value="Metallo-depent_PP-like"/>
</dbReference>